<reference evidence="5 6" key="1">
    <citation type="journal article" date="2015" name="Stand. Genomic Sci.">
        <title>Genomic Encyclopedia of Bacterial and Archaeal Type Strains, Phase III: the genomes of soil and plant-associated and newly described type strains.</title>
        <authorList>
            <person name="Whitman W.B."/>
            <person name="Woyke T."/>
            <person name="Klenk H.P."/>
            <person name="Zhou Y."/>
            <person name="Lilburn T.G."/>
            <person name="Beck B.J."/>
            <person name="De Vos P."/>
            <person name="Vandamme P."/>
            <person name="Eisen J.A."/>
            <person name="Garrity G."/>
            <person name="Hugenholtz P."/>
            <person name="Kyrpides N.C."/>
        </authorList>
    </citation>
    <scope>NUCLEOTIDE SEQUENCE [LARGE SCALE GENOMIC DNA]</scope>
    <source>
        <strain evidence="5 6">VKM Ac-2541</strain>
    </source>
</reference>
<dbReference type="InterPro" id="IPR041698">
    <property type="entry name" value="Methyltransf_25"/>
</dbReference>
<evidence type="ECO:0000259" key="4">
    <source>
        <dbReference type="Pfam" id="PF13649"/>
    </source>
</evidence>
<comment type="caution">
    <text evidence="5">The sequence shown here is derived from an EMBL/GenBank/DDBJ whole genome shotgun (WGS) entry which is preliminary data.</text>
</comment>
<evidence type="ECO:0000256" key="1">
    <source>
        <dbReference type="ARBA" id="ARBA00022603"/>
    </source>
</evidence>
<feature type="domain" description="Methyltransferase" evidence="4">
    <location>
        <begin position="48"/>
        <end position="139"/>
    </location>
</feature>
<evidence type="ECO:0000256" key="2">
    <source>
        <dbReference type="ARBA" id="ARBA00022679"/>
    </source>
</evidence>
<sequence length="271" mass="28865">MTSTTTGLWKQHSGNPVENYERFFVPTIGTAWASALLDAADLRVGERVLDIACGTGVVARRAAEQVGPSGSVAGLDLSPGMLEIARANTAEIDWHEGDAAALPLPDGAFDVVVSSLGLQFVEDKQSALREMHRVLAPGGRVAIATVGPTPPLFAVLEQALARHVSPEVAGFMRAVFSLYDPEQLQTLATDAGFDDIDVRSKVLTVTLPAPAEFLWQYVHSTPLVAAIAPLDDAKLAALEHDVVAGWQSFVRSAELVFDGNTVLTTARRRKG</sequence>
<dbReference type="PANTHER" id="PTHR43591:SF24">
    <property type="entry name" value="2-METHOXY-6-POLYPRENYL-1,4-BENZOQUINOL METHYLASE, MITOCHONDRIAL"/>
    <property type="match status" value="1"/>
</dbReference>
<keyword evidence="2" id="KW-0808">Transferase</keyword>
<evidence type="ECO:0000313" key="5">
    <source>
        <dbReference type="EMBL" id="TCO44937.1"/>
    </source>
</evidence>
<dbReference type="GO" id="GO:0008168">
    <property type="term" value="F:methyltransferase activity"/>
    <property type="evidence" value="ECO:0007669"/>
    <property type="project" value="UniProtKB-KW"/>
</dbReference>
<protein>
    <submittedName>
        <fullName evidence="5">Ubiquinone/menaquinone biosynthesis C-methylase UbiE</fullName>
    </submittedName>
</protein>
<gene>
    <name evidence="5" type="ORF">EV646_109109</name>
</gene>
<dbReference type="PROSITE" id="PS51608">
    <property type="entry name" value="SAM_MT_UBIE"/>
    <property type="match status" value="1"/>
</dbReference>
<keyword evidence="3" id="KW-0949">S-adenosyl-L-methionine</keyword>
<proteinExistence type="predicted"/>
<dbReference type="Pfam" id="PF13649">
    <property type="entry name" value="Methyltransf_25"/>
    <property type="match status" value="1"/>
</dbReference>
<dbReference type="AlphaFoldDB" id="A0A4R2IJX3"/>
<dbReference type="InterPro" id="IPR029063">
    <property type="entry name" value="SAM-dependent_MTases_sf"/>
</dbReference>
<evidence type="ECO:0000256" key="3">
    <source>
        <dbReference type="ARBA" id="ARBA00022691"/>
    </source>
</evidence>
<dbReference type="CDD" id="cd02440">
    <property type="entry name" value="AdoMet_MTases"/>
    <property type="match status" value="1"/>
</dbReference>
<dbReference type="PANTHER" id="PTHR43591">
    <property type="entry name" value="METHYLTRANSFERASE"/>
    <property type="match status" value="1"/>
</dbReference>
<evidence type="ECO:0000313" key="6">
    <source>
        <dbReference type="Proteomes" id="UP000295573"/>
    </source>
</evidence>
<dbReference type="Gene3D" id="3.40.50.150">
    <property type="entry name" value="Vaccinia Virus protein VP39"/>
    <property type="match status" value="1"/>
</dbReference>
<dbReference type="Proteomes" id="UP000295573">
    <property type="component" value="Unassembled WGS sequence"/>
</dbReference>
<keyword evidence="1 5" id="KW-0489">Methyltransferase</keyword>
<organism evidence="5 6">
    <name type="scientific">Kribbella antiqua</name>
    <dbReference type="NCBI Taxonomy" id="2512217"/>
    <lineage>
        <taxon>Bacteria</taxon>
        <taxon>Bacillati</taxon>
        <taxon>Actinomycetota</taxon>
        <taxon>Actinomycetes</taxon>
        <taxon>Propionibacteriales</taxon>
        <taxon>Kribbellaceae</taxon>
        <taxon>Kribbella</taxon>
    </lineage>
</organism>
<dbReference type="GO" id="GO:0032259">
    <property type="term" value="P:methylation"/>
    <property type="evidence" value="ECO:0007669"/>
    <property type="project" value="UniProtKB-KW"/>
</dbReference>
<dbReference type="EMBL" id="SLWR01000009">
    <property type="protein sequence ID" value="TCO44937.1"/>
    <property type="molecule type" value="Genomic_DNA"/>
</dbReference>
<keyword evidence="5" id="KW-0830">Ubiquinone</keyword>
<dbReference type="InterPro" id="IPR004033">
    <property type="entry name" value="UbiE/COQ5_MeTrFase"/>
</dbReference>
<name>A0A4R2IJX3_9ACTN</name>
<accession>A0A4R2IJX3</accession>
<dbReference type="SUPFAM" id="SSF53335">
    <property type="entry name" value="S-adenosyl-L-methionine-dependent methyltransferases"/>
    <property type="match status" value="1"/>
</dbReference>
<keyword evidence="6" id="KW-1185">Reference proteome</keyword>